<dbReference type="InterPro" id="IPR009088">
    <property type="entry name" value="TFIIA_b-brl"/>
</dbReference>
<accession>A0ABP1Q1B0</accession>
<evidence type="ECO:0000313" key="8">
    <source>
        <dbReference type="EMBL" id="CAL8081074.1"/>
    </source>
</evidence>
<dbReference type="Pfam" id="PF02751">
    <property type="entry name" value="TFIIA_gamma_C"/>
    <property type="match status" value="1"/>
</dbReference>
<comment type="caution">
    <text evidence="8">The sequence shown here is derived from an EMBL/GenBank/DDBJ whole genome shotgun (WGS) entry which is preliminary data.</text>
</comment>
<evidence type="ECO:0000256" key="1">
    <source>
        <dbReference type="ARBA" id="ARBA00004123"/>
    </source>
</evidence>
<dbReference type="Gene3D" id="2.30.18.10">
    <property type="entry name" value="Transcription factor IIA (TFIIA), beta-barrel domain"/>
    <property type="match status" value="1"/>
</dbReference>
<evidence type="ECO:0000256" key="2">
    <source>
        <dbReference type="ARBA" id="ARBA00007675"/>
    </source>
</evidence>
<evidence type="ECO:0000256" key="4">
    <source>
        <dbReference type="ARBA" id="ARBA00023163"/>
    </source>
</evidence>
<sequence>MSKTSYIGRQVGNCEIDLHALLGDGEEFEKLSLPKPTEEYRQTTIGKELDNTLDELLLQGKISLELSTKIRAQFDRKILNALSQRLTSSITFKASKLRTYRFMDGVWTFVLDHAEFRHYTSFANVEKLKIVAFDGKVQDKRLAAGGKRKWRKSGQDDDKK</sequence>
<dbReference type="PANTHER" id="PTHR10966">
    <property type="entry name" value="TRANSCRIPTION INITIATION FACTOR IIA SUBUNIT 2"/>
    <property type="match status" value="1"/>
</dbReference>
<evidence type="ECO:0000259" key="6">
    <source>
        <dbReference type="Pfam" id="PF02268"/>
    </source>
</evidence>
<keyword evidence="9" id="KW-1185">Reference proteome</keyword>
<proteinExistence type="inferred from homology"/>
<dbReference type="Pfam" id="PF02268">
    <property type="entry name" value="TFIIA_gamma_N"/>
    <property type="match status" value="1"/>
</dbReference>
<keyword evidence="5" id="KW-0539">Nucleus</keyword>
<name>A0ABP1Q1B0_9HEXA</name>
<dbReference type="SUPFAM" id="SSF50784">
    <property type="entry name" value="Transcription factor IIA (TFIIA), beta-barrel domain"/>
    <property type="match status" value="1"/>
</dbReference>
<evidence type="ECO:0000259" key="7">
    <source>
        <dbReference type="Pfam" id="PF02751"/>
    </source>
</evidence>
<dbReference type="InterPro" id="IPR015872">
    <property type="entry name" value="TFIIA_gsu_N"/>
</dbReference>
<keyword evidence="3" id="KW-0805">Transcription regulation</keyword>
<comment type="similarity">
    <text evidence="2">Belongs to the TFIIA subunit 2 family.</text>
</comment>
<feature type="domain" description="Transcription initiation factor IIA gamma subunit C-terminal" evidence="7">
    <location>
        <begin position="95"/>
        <end position="135"/>
    </location>
</feature>
<dbReference type="InterPro" id="IPR003194">
    <property type="entry name" value="TFIIA_gsu"/>
</dbReference>
<dbReference type="InterPro" id="IPR009083">
    <property type="entry name" value="TFIIA_a-hlx"/>
</dbReference>
<dbReference type="SUPFAM" id="SSF47396">
    <property type="entry name" value="Transcription factor IIA (TFIIA), alpha-helical domain"/>
    <property type="match status" value="1"/>
</dbReference>
<feature type="domain" description="Transcription initiation factor IIA gamma subunit N-terminal" evidence="6">
    <location>
        <begin position="39"/>
        <end position="82"/>
    </location>
</feature>
<evidence type="ECO:0008006" key="10">
    <source>
        <dbReference type="Google" id="ProtNLM"/>
    </source>
</evidence>
<evidence type="ECO:0000256" key="3">
    <source>
        <dbReference type="ARBA" id="ARBA00023015"/>
    </source>
</evidence>
<gene>
    <name evidence="8" type="ORF">ODALV1_LOCUS4828</name>
</gene>
<dbReference type="InterPro" id="IPR015871">
    <property type="entry name" value="TFIIA_gsu_C"/>
</dbReference>
<evidence type="ECO:0000256" key="5">
    <source>
        <dbReference type="ARBA" id="ARBA00023242"/>
    </source>
</evidence>
<dbReference type="Proteomes" id="UP001642540">
    <property type="component" value="Unassembled WGS sequence"/>
</dbReference>
<keyword evidence="4" id="KW-0804">Transcription</keyword>
<dbReference type="EMBL" id="CAXLJM020000014">
    <property type="protein sequence ID" value="CAL8081074.1"/>
    <property type="molecule type" value="Genomic_DNA"/>
</dbReference>
<protein>
    <recommendedName>
        <fullName evidence="10">Transcription initiation factor IIA subunit 2</fullName>
    </recommendedName>
</protein>
<comment type="subcellular location">
    <subcellularLocation>
        <location evidence="1">Nucleus</location>
    </subcellularLocation>
</comment>
<dbReference type="CDD" id="cd10014">
    <property type="entry name" value="TFIIA_gamma_C"/>
    <property type="match status" value="1"/>
</dbReference>
<evidence type="ECO:0000313" key="9">
    <source>
        <dbReference type="Proteomes" id="UP001642540"/>
    </source>
</evidence>
<reference evidence="8 9" key="1">
    <citation type="submission" date="2024-08" db="EMBL/GenBank/DDBJ databases">
        <authorList>
            <person name="Cucini C."/>
            <person name="Frati F."/>
        </authorList>
    </citation>
    <scope>NUCLEOTIDE SEQUENCE [LARGE SCALE GENOMIC DNA]</scope>
</reference>
<organism evidence="8 9">
    <name type="scientific">Orchesella dallaii</name>
    <dbReference type="NCBI Taxonomy" id="48710"/>
    <lineage>
        <taxon>Eukaryota</taxon>
        <taxon>Metazoa</taxon>
        <taxon>Ecdysozoa</taxon>
        <taxon>Arthropoda</taxon>
        <taxon>Hexapoda</taxon>
        <taxon>Collembola</taxon>
        <taxon>Entomobryomorpha</taxon>
        <taxon>Entomobryoidea</taxon>
        <taxon>Orchesellidae</taxon>
        <taxon>Orchesellinae</taxon>
        <taxon>Orchesella</taxon>
    </lineage>
</organism>
<dbReference type="Gene3D" id="1.10.287.190">
    <property type="entry name" value="Transcription factor IIA gamma subunit, alpha-helical domain"/>
    <property type="match status" value="1"/>
</dbReference>